<proteinExistence type="predicted"/>
<dbReference type="RefSeq" id="WP_313834317.1">
    <property type="nucleotide sequence ID" value="NZ_JAQOUE010000002.1"/>
</dbReference>
<organism evidence="2 3">
    <name type="scientific">Candidatus Nitronereus thalassa</name>
    <dbReference type="NCBI Taxonomy" id="3020898"/>
    <lineage>
        <taxon>Bacteria</taxon>
        <taxon>Pseudomonadati</taxon>
        <taxon>Nitrospirota</taxon>
        <taxon>Nitrospiria</taxon>
        <taxon>Nitrospirales</taxon>
        <taxon>Nitrospiraceae</taxon>
        <taxon>Candidatus Nitronereus</taxon>
    </lineage>
</organism>
<name>A0ABU3KB59_9BACT</name>
<evidence type="ECO:0000313" key="3">
    <source>
        <dbReference type="Proteomes" id="UP001250932"/>
    </source>
</evidence>
<reference evidence="2 3" key="1">
    <citation type="journal article" date="2023" name="ISME J.">
        <title>Cultivation and genomic characterization of novel and ubiquitous marine nitrite-oxidizing bacteria from the Nitrospirales.</title>
        <authorList>
            <person name="Mueller A.J."/>
            <person name="Daebeler A."/>
            <person name="Herbold C.W."/>
            <person name="Kirkegaard R.H."/>
            <person name="Daims H."/>
        </authorList>
    </citation>
    <scope>NUCLEOTIDE SEQUENCE [LARGE SCALE GENOMIC DNA]</scope>
    <source>
        <strain evidence="2 3">EB</strain>
    </source>
</reference>
<dbReference type="InterPro" id="IPR031849">
    <property type="entry name" value="DUF5069"/>
</dbReference>
<accession>A0ABU3KB59</accession>
<feature type="domain" description="DUF5069" evidence="1">
    <location>
        <begin position="16"/>
        <end position="149"/>
    </location>
</feature>
<evidence type="ECO:0000259" key="1">
    <source>
        <dbReference type="Pfam" id="PF16798"/>
    </source>
</evidence>
<dbReference type="Proteomes" id="UP001250932">
    <property type="component" value="Unassembled WGS sequence"/>
</dbReference>
<protein>
    <submittedName>
        <fullName evidence="2">DUF5069 domain-containing protein</fullName>
    </submittedName>
</protein>
<comment type="caution">
    <text evidence="2">The sequence shown here is derived from an EMBL/GenBank/DDBJ whole genome shotgun (WGS) entry which is preliminary data.</text>
</comment>
<gene>
    <name evidence="2" type="ORF">PPG34_15325</name>
</gene>
<keyword evidence="3" id="KW-1185">Reference proteome</keyword>
<dbReference type="Pfam" id="PF16798">
    <property type="entry name" value="DUF5069"/>
    <property type="match status" value="1"/>
</dbReference>
<evidence type="ECO:0000313" key="2">
    <source>
        <dbReference type="EMBL" id="MDT7043724.1"/>
    </source>
</evidence>
<dbReference type="EMBL" id="JAQOUE010000002">
    <property type="protein sequence ID" value="MDT7043724.1"/>
    <property type="molecule type" value="Genomic_DNA"/>
</dbReference>
<sequence length="150" mass="17672">MDATKLDTITKDLTKDFPRSPREKLGDYVIAGRTLDKCRAVLLGKEGEYKFNCPLDREFFDFSKINANQFKECVASGATDHEVAAWIHEHATDRPRVEIVKWNNRLRGMRISELPDDAQEFLEDYIENYIPKGRQFYSWFDVYDLEEQRL</sequence>